<gene>
    <name evidence="1" type="ORF">FHR99_001660</name>
</gene>
<dbReference type="CDD" id="cd16413">
    <property type="entry name" value="DGQHR_domain"/>
    <property type="match status" value="1"/>
</dbReference>
<dbReference type="NCBIfam" id="TIGR03187">
    <property type="entry name" value="DGQHR"/>
    <property type="match status" value="1"/>
</dbReference>
<keyword evidence="2" id="KW-1185">Reference proteome</keyword>
<dbReference type="InterPro" id="IPR017601">
    <property type="entry name" value="DGQHR-contain_dom"/>
</dbReference>
<comment type="caution">
    <text evidence="1">The sequence shown here is derived from an EMBL/GenBank/DDBJ whole genome shotgun (WGS) entry which is preliminary data.</text>
</comment>
<sequence>MTGHYEFKAIKVNQPFSDYYICSIPSHLLKEISFSLKAVNNRGEVQGVQRTLNPKRLKEIGLFIDSDSAAFPNSIILGANFMPNGRYADPENKVEFVQTDDNAYTIKVPKGSKLLSIIDGQHRLYGFDHATTQMDLSCSIYEDLAMPYQAFLFSTINYTQGKVDKSLAYQLFGYEIDSSEPIEWPPETLAVHFVRKLNQRKPLLGRVKYRTADEMHLDAAQRKELPPWRLSTAAIVEAILSLLSRDPKRDRYEMNTKSASGGSIEGRSVLKDDKEYPLRKFYIEGNDKAIEDVLNLALEATNEIFWEDSQPDNFLTKTVGIACIFKYLRQVLRVHGASQKTMKETFPELLRSIKATEDFNDSNTYPASTKGLSAALKRMIDLSNLPEPSKNKT</sequence>
<organism evidence="1 2">
    <name type="scientific">Litorivivens lipolytica</name>
    <dbReference type="NCBI Taxonomy" id="1524264"/>
    <lineage>
        <taxon>Bacteria</taxon>
        <taxon>Pseudomonadati</taxon>
        <taxon>Pseudomonadota</taxon>
        <taxon>Gammaproteobacteria</taxon>
        <taxon>Litorivivens</taxon>
    </lineage>
</organism>
<dbReference type="AlphaFoldDB" id="A0A7W4W4U6"/>
<dbReference type="Proteomes" id="UP000537130">
    <property type="component" value="Unassembled WGS sequence"/>
</dbReference>
<protein>
    <submittedName>
        <fullName evidence="1">DNA phosphorothioation-associated DGQHR protein 1</fullName>
    </submittedName>
</protein>
<proteinExistence type="predicted"/>
<reference evidence="1 2" key="1">
    <citation type="submission" date="2020-08" db="EMBL/GenBank/DDBJ databases">
        <title>Genomic Encyclopedia of Type Strains, Phase III (KMG-III): the genomes of soil and plant-associated and newly described type strains.</title>
        <authorList>
            <person name="Whitman W."/>
        </authorList>
    </citation>
    <scope>NUCLEOTIDE SEQUENCE [LARGE SCALE GENOMIC DNA]</scope>
    <source>
        <strain evidence="1 2">CECT 8654</strain>
    </source>
</reference>
<name>A0A7W4W4U6_9GAMM</name>
<accession>A0A7W4W4U6</accession>
<dbReference type="RefSeq" id="WP_183410046.1">
    <property type="nucleotide sequence ID" value="NZ_JACHWY010000001.1"/>
</dbReference>
<evidence type="ECO:0000313" key="2">
    <source>
        <dbReference type="Proteomes" id="UP000537130"/>
    </source>
</evidence>
<evidence type="ECO:0000313" key="1">
    <source>
        <dbReference type="EMBL" id="MBB3047424.1"/>
    </source>
</evidence>
<dbReference type="Pfam" id="PF14072">
    <property type="entry name" value="DndB"/>
    <property type="match status" value="1"/>
</dbReference>
<dbReference type="InterPro" id="IPR017642">
    <property type="entry name" value="DNA_S_mod_DndB"/>
</dbReference>
<dbReference type="EMBL" id="JACHWY010000001">
    <property type="protein sequence ID" value="MBB3047424.1"/>
    <property type="molecule type" value="Genomic_DNA"/>
</dbReference>